<dbReference type="EMBL" id="JEMN01001101">
    <property type="protein sequence ID" value="KXH48114.1"/>
    <property type="molecule type" value="Genomic_DNA"/>
</dbReference>
<evidence type="ECO:0000256" key="1">
    <source>
        <dbReference type="SAM" id="MobiDB-lite"/>
    </source>
</evidence>
<dbReference type="Proteomes" id="UP000070054">
    <property type="component" value="Unassembled WGS sequence"/>
</dbReference>
<feature type="compositionally biased region" description="Polar residues" evidence="1">
    <location>
        <begin position="25"/>
        <end position="39"/>
    </location>
</feature>
<name>A0A135TJ23_9PEZI</name>
<feature type="region of interest" description="Disordered" evidence="1">
    <location>
        <begin position="1"/>
        <end position="73"/>
    </location>
</feature>
<reference evidence="2 3" key="1">
    <citation type="submission" date="2014-02" db="EMBL/GenBank/DDBJ databases">
        <title>The genome sequence of Colletotrichum nymphaeae SA-01.</title>
        <authorList>
            <person name="Baroncelli R."/>
            <person name="Thon M.R."/>
        </authorList>
    </citation>
    <scope>NUCLEOTIDE SEQUENCE [LARGE SCALE GENOMIC DNA]</scope>
    <source>
        <strain evidence="2 3">SA-01</strain>
    </source>
</reference>
<accession>A0A135TJ23</accession>
<sequence length="137" mass="15454">MFNFTAAQRTTTLTRYFSPRRKAASYSSPTVPSQKQLTQHAIPHPDDPPRSDNPYDETGEPPQARPPKQTALSAGGCGISIFISMRWNRNKAQRLWNAERRSHLDKLPDRWVWEVYNSVSMASGRAVPQSQNGLTVS</sequence>
<dbReference type="AlphaFoldDB" id="A0A135TJ23"/>
<evidence type="ECO:0000313" key="2">
    <source>
        <dbReference type="EMBL" id="KXH48114.1"/>
    </source>
</evidence>
<gene>
    <name evidence="2" type="ORF">CNYM01_09219</name>
</gene>
<organism evidence="2 3">
    <name type="scientific">Colletotrichum nymphaeae SA-01</name>
    <dbReference type="NCBI Taxonomy" id="1460502"/>
    <lineage>
        <taxon>Eukaryota</taxon>
        <taxon>Fungi</taxon>
        <taxon>Dikarya</taxon>
        <taxon>Ascomycota</taxon>
        <taxon>Pezizomycotina</taxon>
        <taxon>Sordariomycetes</taxon>
        <taxon>Hypocreomycetidae</taxon>
        <taxon>Glomerellales</taxon>
        <taxon>Glomerellaceae</taxon>
        <taxon>Colletotrichum</taxon>
        <taxon>Colletotrichum acutatum species complex</taxon>
    </lineage>
</organism>
<keyword evidence="3" id="KW-1185">Reference proteome</keyword>
<evidence type="ECO:0000313" key="3">
    <source>
        <dbReference type="Proteomes" id="UP000070054"/>
    </source>
</evidence>
<feature type="compositionally biased region" description="Polar residues" evidence="1">
    <location>
        <begin position="1"/>
        <end position="15"/>
    </location>
</feature>
<proteinExistence type="predicted"/>
<protein>
    <submittedName>
        <fullName evidence="2">Uncharacterized protein</fullName>
    </submittedName>
</protein>
<comment type="caution">
    <text evidence="2">The sequence shown here is derived from an EMBL/GenBank/DDBJ whole genome shotgun (WGS) entry which is preliminary data.</text>
</comment>